<sequence length="159" mass="17997">MAGSNCVFCGIVANDEKKQIIFQDDTLVVFSDIRPAAKHHYLIVTKEHISDCKVLTPEQKPLVELMVSKANEILTEHNGSTENSRLGFHWPPFHTIGHLHLHAIAPVGEMGFVARMIFRENSWWFVSPEYVLARLSNEKKSPQEEQAPEKENPSNPPAE</sequence>
<name>A0ABN7BCM2_9HEMI</name>
<feature type="compositionally biased region" description="Basic and acidic residues" evidence="8">
    <location>
        <begin position="137"/>
        <end position="152"/>
    </location>
</feature>
<dbReference type="SUPFAM" id="SSF54197">
    <property type="entry name" value="HIT-like"/>
    <property type="match status" value="1"/>
</dbReference>
<dbReference type="PANTHER" id="PTHR12486:SF5">
    <property type="entry name" value="ADENOSINE 5'-MONOPHOSPHORAMIDASE HINT3"/>
    <property type="match status" value="1"/>
</dbReference>
<evidence type="ECO:0000256" key="8">
    <source>
        <dbReference type="SAM" id="MobiDB-lite"/>
    </source>
</evidence>
<reference evidence="10 11" key="1">
    <citation type="submission" date="2023-09" db="EMBL/GenBank/DDBJ databases">
        <title>Nesidiocoris tenuis whole genome shotgun sequence.</title>
        <authorList>
            <person name="Shibata T."/>
            <person name="Shimoda M."/>
            <person name="Kobayashi T."/>
            <person name="Uehara T."/>
        </authorList>
    </citation>
    <scope>NUCLEOTIDE SEQUENCE [LARGE SCALE GENOMIC DNA]</scope>
    <source>
        <strain evidence="10 11">Japan</strain>
    </source>
</reference>
<feature type="domain" description="HIT" evidence="9">
    <location>
        <begin position="7"/>
        <end position="112"/>
    </location>
</feature>
<organism evidence="10 11">
    <name type="scientific">Nesidiocoris tenuis</name>
    <dbReference type="NCBI Taxonomy" id="355587"/>
    <lineage>
        <taxon>Eukaryota</taxon>
        <taxon>Metazoa</taxon>
        <taxon>Ecdysozoa</taxon>
        <taxon>Arthropoda</taxon>
        <taxon>Hexapoda</taxon>
        <taxon>Insecta</taxon>
        <taxon>Pterygota</taxon>
        <taxon>Neoptera</taxon>
        <taxon>Paraneoptera</taxon>
        <taxon>Hemiptera</taxon>
        <taxon>Heteroptera</taxon>
        <taxon>Panheteroptera</taxon>
        <taxon>Cimicomorpha</taxon>
        <taxon>Miridae</taxon>
        <taxon>Dicyphina</taxon>
        <taxon>Nesidiocoris</taxon>
    </lineage>
</organism>
<accession>A0ABN7BCM2</accession>
<dbReference type="InterPro" id="IPR036265">
    <property type="entry name" value="HIT-like_sf"/>
</dbReference>
<evidence type="ECO:0000256" key="2">
    <source>
        <dbReference type="ARBA" id="ARBA00022801"/>
    </source>
</evidence>
<dbReference type="InterPro" id="IPR001310">
    <property type="entry name" value="Histidine_triad_HIT"/>
</dbReference>
<evidence type="ECO:0000256" key="4">
    <source>
        <dbReference type="ARBA" id="ARBA00025764"/>
    </source>
</evidence>
<comment type="similarity">
    <text evidence="4">Belongs to the HINT family.</text>
</comment>
<proteinExistence type="inferred from homology"/>
<evidence type="ECO:0000256" key="1">
    <source>
        <dbReference type="ARBA" id="ARBA00022741"/>
    </source>
</evidence>
<gene>
    <name evidence="10" type="ORF">NTJ_14944</name>
</gene>
<dbReference type="InterPro" id="IPR011146">
    <property type="entry name" value="HIT-like"/>
</dbReference>
<feature type="short sequence motif" description="Histidine triad motif" evidence="7">
    <location>
        <begin position="98"/>
        <end position="102"/>
    </location>
</feature>
<protein>
    <recommendedName>
        <fullName evidence="5">Adenosine 5'-monophosphoramidase HINT3</fullName>
    </recommendedName>
    <alternativeName>
        <fullName evidence="6">Histidine triad nucleotide-binding protein 3</fullName>
    </alternativeName>
</protein>
<dbReference type="PROSITE" id="PS51084">
    <property type="entry name" value="HIT_2"/>
    <property type="match status" value="1"/>
</dbReference>
<evidence type="ECO:0000256" key="6">
    <source>
        <dbReference type="ARBA" id="ARBA00042361"/>
    </source>
</evidence>
<dbReference type="EMBL" id="AP028921">
    <property type="protein sequence ID" value="BET02126.1"/>
    <property type="molecule type" value="Genomic_DNA"/>
</dbReference>
<dbReference type="Pfam" id="PF11969">
    <property type="entry name" value="DcpS_C"/>
    <property type="match status" value="1"/>
</dbReference>
<feature type="region of interest" description="Disordered" evidence="8">
    <location>
        <begin position="137"/>
        <end position="159"/>
    </location>
</feature>
<evidence type="ECO:0000256" key="5">
    <source>
        <dbReference type="ARBA" id="ARBA00039802"/>
    </source>
</evidence>
<dbReference type="Gene3D" id="3.30.428.10">
    <property type="entry name" value="HIT-like"/>
    <property type="match status" value="1"/>
</dbReference>
<keyword evidence="1" id="KW-0547">Nucleotide-binding</keyword>
<evidence type="ECO:0000256" key="3">
    <source>
        <dbReference type="ARBA" id="ARBA00024472"/>
    </source>
</evidence>
<keyword evidence="11" id="KW-1185">Reference proteome</keyword>
<evidence type="ECO:0000313" key="10">
    <source>
        <dbReference type="EMBL" id="BET02126.1"/>
    </source>
</evidence>
<comment type="catalytic activity">
    <reaction evidence="3">
        <text>adenosine 5'-phosphoramidate + H2O = NH4(+) + AMP</text>
        <dbReference type="Rhea" id="RHEA:67916"/>
        <dbReference type="ChEBI" id="CHEBI:15377"/>
        <dbReference type="ChEBI" id="CHEBI:28938"/>
        <dbReference type="ChEBI" id="CHEBI:57890"/>
        <dbReference type="ChEBI" id="CHEBI:456215"/>
    </reaction>
</comment>
<dbReference type="PANTHER" id="PTHR12486">
    <property type="entry name" value="APRATAXIN-RELATED"/>
    <property type="match status" value="1"/>
</dbReference>
<dbReference type="Proteomes" id="UP001307889">
    <property type="component" value="Chromosome 13"/>
</dbReference>
<dbReference type="PRINTS" id="PR00332">
    <property type="entry name" value="HISTRIAD"/>
</dbReference>
<keyword evidence="2" id="KW-0378">Hydrolase</keyword>
<evidence type="ECO:0000313" key="11">
    <source>
        <dbReference type="Proteomes" id="UP001307889"/>
    </source>
</evidence>
<evidence type="ECO:0000256" key="7">
    <source>
        <dbReference type="PROSITE-ProRule" id="PRU00464"/>
    </source>
</evidence>
<evidence type="ECO:0000259" key="9">
    <source>
        <dbReference type="PROSITE" id="PS51084"/>
    </source>
</evidence>